<proteinExistence type="predicted"/>
<reference evidence="1 2" key="1">
    <citation type="journal article" date="2008" name="BMC Genomics">
        <title>The genome sequence of the fish pathogen Aliivibrio salmonicida strain LFI1238 shows extensive evidence of gene decay.</title>
        <authorList>
            <person name="Hjerde E."/>
            <person name="Lorentzen M.S."/>
            <person name="Holden M.T."/>
            <person name="Seeger K."/>
            <person name="Paulsen S."/>
            <person name="Bason N."/>
            <person name="Churcher C."/>
            <person name="Harris D."/>
            <person name="Norbertczak H."/>
            <person name="Quail M.A."/>
            <person name="Sanders S."/>
            <person name="Thurston S."/>
            <person name="Parkhill J."/>
            <person name="Willassen N.P."/>
            <person name="Thomson N.R."/>
        </authorList>
    </citation>
    <scope>NUCLEOTIDE SEQUENCE [LARGE SCALE GENOMIC DNA]</scope>
    <source>
        <strain evidence="1 2">LFI1238</strain>
    </source>
</reference>
<dbReference type="HOGENOM" id="CLU_091012_0_0_6"/>
<dbReference type="KEGG" id="vsa:VSAL_I1667"/>
<protein>
    <submittedName>
        <fullName evidence="1">Exported protein</fullName>
    </submittedName>
</protein>
<sequence>MTRKIVLVILTVILLVVAAGIYRFNFTNDDIYVVQADDQVVPFDTTNNVDPKNNVMLMLFSFDIDRDWQIQLPDSEAKAPLTDLREYDDLHLATGKYQDGDEHGLVSLDYYNITPLHLGNIDDEMVFSAPFSVSNQGSGIFWYLGLFKLNTNTGEIGQIDTFFLGDRIKLEELKPEEPFDVTSSLHVIYFKHSPQQSMAEAPNEKVEQFIKVSIEAFQDKQ</sequence>
<dbReference type="EMBL" id="FM178379">
    <property type="protein sequence ID" value="CAQ79352.1"/>
    <property type="molecule type" value="Genomic_DNA"/>
</dbReference>
<evidence type="ECO:0000313" key="2">
    <source>
        <dbReference type="Proteomes" id="UP000001730"/>
    </source>
</evidence>
<evidence type="ECO:0000313" key="1">
    <source>
        <dbReference type="EMBL" id="CAQ79352.1"/>
    </source>
</evidence>
<dbReference type="AlphaFoldDB" id="B6EMG7"/>
<name>B6EMG7_ALISL</name>
<accession>B6EMG7</accession>
<keyword evidence="2" id="KW-1185">Reference proteome</keyword>
<dbReference type="eggNOG" id="ENOG5030HQI">
    <property type="taxonomic scope" value="Bacteria"/>
</dbReference>
<dbReference type="Proteomes" id="UP000001730">
    <property type="component" value="Chromosome 1"/>
</dbReference>
<organism evidence="1 2">
    <name type="scientific">Aliivibrio salmonicida (strain LFI1238)</name>
    <name type="common">Vibrio salmonicida (strain LFI1238)</name>
    <dbReference type="NCBI Taxonomy" id="316275"/>
    <lineage>
        <taxon>Bacteria</taxon>
        <taxon>Pseudomonadati</taxon>
        <taxon>Pseudomonadota</taxon>
        <taxon>Gammaproteobacteria</taxon>
        <taxon>Vibrionales</taxon>
        <taxon>Vibrionaceae</taxon>
        <taxon>Aliivibrio</taxon>
    </lineage>
</organism>
<gene>
    <name evidence="1" type="ordered locus">VSAL_I1667</name>
</gene>
<dbReference type="RefSeq" id="WP_012550291.1">
    <property type="nucleotide sequence ID" value="NC_011312.1"/>
</dbReference>